<evidence type="ECO:0000256" key="6">
    <source>
        <dbReference type="ARBA" id="ARBA00023136"/>
    </source>
</evidence>
<evidence type="ECO:0000256" key="1">
    <source>
        <dbReference type="ARBA" id="ARBA00004173"/>
    </source>
</evidence>
<dbReference type="InterPro" id="IPR052374">
    <property type="entry name" value="SERAC1"/>
</dbReference>
<evidence type="ECO:0008006" key="10">
    <source>
        <dbReference type="Google" id="ProtNLM"/>
    </source>
</evidence>
<organism evidence="8 9">
    <name type="scientific">Discina gigas</name>
    <dbReference type="NCBI Taxonomy" id="1032678"/>
    <lineage>
        <taxon>Eukaryota</taxon>
        <taxon>Fungi</taxon>
        <taxon>Dikarya</taxon>
        <taxon>Ascomycota</taxon>
        <taxon>Pezizomycotina</taxon>
        <taxon>Pezizomycetes</taxon>
        <taxon>Pezizales</taxon>
        <taxon>Discinaceae</taxon>
        <taxon>Discina</taxon>
    </lineage>
</organism>
<keyword evidence="4" id="KW-0256">Endoplasmic reticulum</keyword>
<evidence type="ECO:0000256" key="2">
    <source>
        <dbReference type="ARBA" id="ARBA00004240"/>
    </source>
</evidence>
<evidence type="ECO:0000256" key="5">
    <source>
        <dbReference type="ARBA" id="ARBA00023128"/>
    </source>
</evidence>
<comment type="subcellular location">
    <subcellularLocation>
        <location evidence="2">Endoplasmic reticulum</location>
    </subcellularLocation>
    <subcellularLocation>
        <location evidence="3">Membrane</location>
    </subcellularLocation>
    <subcellularLocation>
        <location evidence="1">Mitochondrion</location>
    </subcellularLocation>
</comment>
<sequence>MTNHSSGPSSSEGSGLPPGIATGVDAELHTISVKPEGFTVLYNGEGDVVADVVFVHGIQGAQKTWTKTLPSRQDSPINQVARSGVRTRRGTAERIEDGRSVFWPRDLLPQKIKNIRVLSYDYDSNCVGFIHGSNKNGIYQHAEHMRLALQRIRIDVRLPTEDATFFPSSNLNLKSGKGVRIIFVAHSLGGLIVKELLRQSSDHTNLLSIPPATYGVIFLGCPHRASSAAGWGIIASNIARLGGMSPNTLLLRSLGMDTTNFLRDFMKNSPFKIHSFWEEKGMAGISGISGKVVQDGYSVTGDAAEGREGINANHRDMCRFGSLDDEGFLKVVAVISRYVESLKDLRNGT</sequence>
<dbReference type="PANTHER" id="PTHR48182">
    <property type="entry name" value="PROTEIN SERAC1"/>
    <property type="match status" value="1"/>
</dbReference>
<keyword evidence="5" id="KW-0496">Mitochondrion</keyword>
<accession>A0ABR3GAB0</accession>
<keyword evidence="6" id="KW-0472">Membrane</keyword>
<evidence type="ECO:0000256" key="3">
    <source>
        <dbReference type="ARBA" id="ARBA00004370"/>
    </source>
</evidence>
<dbReference type="EMBL" id="JBBBZM010000156">
    <property type="protein sequence ID" value="KAL0632695.1"/>
    <property type="molecule type" value="Genomic_DNA"/>
</dbReference>
<evidence type="ECO:0000256" key="7">
    <source>
        <dbReference type="SAM" id="MobiDB-lite"/>
    </source>
</evidence>
<evidence type="ECO:0000256" key="4">
    <source>
        <dbReference type="ARBA" id="ARBA00022824"/>
    </source>
</evidence>
<dbReference type="Proteomes" id="UP001447188">
    <property type="component" value="Unassembled WGS sequence"/>
</dbReference>
<keyword evidence="9" id="KW-1185">Reference proteome</keyword>
<evidence type="ECO:0000313" key="9">
    <source>
        <dbReference type="Proteomes" id="UP001447188"/>
    </source>
</evidence>
<proteinExistence type="predicted"/>
<comment type="caution">
    <text evidence="8">The sequence shown here is derived from an EMBL/GenBank/DDBJ whole genome shotgun (WGS) entry which is preliminary data.</text>
</comment>
<gene>
    <name evidence="8" type="ORF">Q9L58_008416</name>
</gene>
<dbReference type="InterPro" id="IPR029058">
    <property type="entry name" value="AB_hydrolase_fold"/>
</dbReference>
<dbReference type="Gene3D" id="3.40.50.1820">
    <property type="entry name" value="alpha/beta hydrolase"/>
    <property type="match status" value="1"/>
</dbReference>
<name>A0ABR3GAB0_9PEZI</name>
<feature type="compositionally biased region" description="Low complexity" evidence="7">
    <location>
        <begin position="1"/>
        <end position="19"/>
    </location>
</feature>
<protein>
    <recommendedName>
        <fullName evidence="10">DUF676 domain-containing protein</fullName>
    </recommendedName>
</protein>
<feature type="region of interest" description="Disordered" evidence="7">
    <location>
        <begin position="1"/>
        <end position="21"/>
    </location>
</feature>
<reference evidence="8 9" key="1">
    <citation type="submission" date="2024-02" db="EMBL/GenBank/DDBJ databases">
        <title>Discinaceae phylogenomics.</title>
        <authorList>
            <person name="Dirks A.C."/>
            <person name="James T.Y."/>
        </authorList>
    </citation>
    <scope>NUCLEOTIDE SEQUENCE [LARGE SCALE GENOMIC DNA]</scope>
    <source>
        <strain evidence="8 9">ACD0624</strain>
    </source>
</reference>
<evidence type="ECO:0000313" key="8">
    <source>
        <dbReference type="EMBL" id="KAL0632695.1"/>
    </source>
</evidence>
<dbReference type="PANTHER" id="PTHR48182:SF2">
    <property type="entry name" value="PROTEIN SERAC1"/>
    <property type="match status" value="1"/>
</dbReference>
<dbReference type="SUPFAM" id="SSF53474">
    <property type="entry name" value="alpha/beta-Hydrolases"/>
    <property type="match status" value="1"/>
</dbReference>